<dbReference type="InterPro" id="IPR054817">
    <property type="entry name" value="Glycosyl_F510_1955-like"/>
</dbReference>
<dbReference type="SUPFAM" id="SSF110296">
    <property type="entry name" value="Oligoxyloglucan reducing end-specific cellobiohydrolase"/>
    <property type="match status" value="1"/>
</dbReference>
<dbReference type="Gene3D" id="2.130.10.10">
    <property type="entry name" value="YVTN repeat-like/Quinoprotein amine dehydrogenase"/>
    <property type="match status" value="1"/>
</dbReference>
<evidence type="ECO:0000313" key="2">
    <source>
        <dbReference type="EMBL" id="MBM7587396.1"/>
    </source>
</evidence>
<protein>
    <submittedName>
        <fullName evidence="2">Photosystem II stability/assembly factor-like uncharacterized protein</fullName>
    </submittedName>
</protein>
<feature type="transmembrane region" description="Helical" evidence="1">
    <location>
        <begin position="39"/>
        <end position="61"/>
    </location>
</feature>
<sequence length="392" mass="43253">MKIINAVLGLLLVSVIFPLSVYAHGSEEEHKQEIATNTYMMYGMIISIVVIIIGLVLWGVYNKKLAALNKKKTDERKILSNKARNYLILSGLGLVLFIGTFIGGASTKPQNTENAIELMHIHGMGYSNDGKSLYIPAHDGLKVYEEGNWIANDAGEPHDYMGFSMVDEGFYSSGHPAPGSSMKNPFGILKSNDLGATLDTLDLYGEIDFHGMAVGYYSHAIYVFNPEKNSRMSENGLYYSLDEAKTWTKSEMNGLEGQTATLAVHPSKENIVVVSTNNGAYYSKDYGNNFEPLLNSPVTSVAFDNSGALYLGVYSGKSQLIKMDAKTKEQDKISIPSLKEEDAISYIAINPKNPREITFTTFKKDIYQTKESGSQWNVLAELGATSENKEKH</sequence>
<keyword evidence="1" id="KW-0472">Membrane</keyword>
<reference evidence="2 3" key="1">
    <citation type="submission" date="2021-01" db="EMBL/GenBank/DDBJ databases">
        <title>Genomic Encyclopedia of Type Strains, Phase IV (KMG-IV): sequencing the most valuable type-strain genomes for metagenomic binning, comparative biology and taxonomic classification.</title>
        <authorList>
            <person name="Goeker M."/>
        </authorList>
    </citation>
    <scope>NUCLEOTIDE SEQUENCE [LARGE SCALE GENOMIC DNA]</scope>
    <source>
        <strain evidence="2 3">DSM 24834</strain>
    </source>
</reference>
<comment type="caution">
    <text evidence="2">The sequence shown here is derived from an EMBL/GenBank/DDBJ whole genome shotgun (WGS) entry which is preliminary data.</text>
</comment>
<dbReference type="RefSeq" id="WP_205174570.1">
    <property type="nucleotide sequence ID" value="NZ_JAFBDZ010000004.1"/>
</dbReference>
<proteinExistence type="predicted"/>
<accession>A0ABS2NIN6</accession>
<keyword evidence="1" id="KW-1133">Transmembrane helix</keyword>
<dbReference type="EMBL" id="JAFBDZ010000004">
    <property type="protein sequence ID" value="MBM7587396.1"/>
    <property type="molecule type" value="Genomic_DNA"/>
</dbReference>
<dbReference type="NCBIfam" id="NF045728">
    <property type="entry name" value="glycosyl_F510_1955"/>
    <property type="match status" value="1"/>
</dbReference>
<gene>
    <name evidence="2" type="ORF">JOC86_003969</name>
</gene>
<evidence type="ECO:0000256" key="1">
    <source>
        <dbReference type="SAM" id="Phobius"/>
    </source>
</evidence>
<dbReference type="InterPro" id="IPR015943">
    <property type="entry name" value="WD40/YVTN_repeat-like_dom_sf"/>
</dbReference>
<evidence type="ECO:0000313" key="3">
    <source>
        <dbReference type="Proteomes" id="UP001646157"/>
    </source>
</evidence>
<dbReference type="Proteomes" id="UP001646157">
    <property type="component" value="Unassembled WGS sequence"/>
</dbReference>
<feature type="transmembrane region" description="Helical" evidence="1">
    <location>
        <begin position="86"/>
        <end position="105"/>
    </location>
</feature>
<name>A0ABS2NIN6_9BACI</name>
<keyword evidence="3" id="KW-1185">Reference proteome</keyword>
<keyword evidence="1" id="KW-0812">Transmembrane</keyword>
<organism evidence="2 3">
    <name type="scientific">Rossellomorea pakistanensis</name>
    <dbReference type="NCBI Taxonomy" id="992288"/>
    <lineage>
        <taxon>Bacteria</taxon>
        <taxon>Bacillati</taxon>
        <taxon>Bacillota</taxon>
        <taxon>Bacilli</taxon>
        <taxon>Bacillales</taxon>
        <taxon>Bacillaceae</taxon>
        <taxon>Rossellomorea</taxon>
    </lineage>
</organism>